<comment type="caution">
    <text evidence="2">The sequence shown here is derived from an EMBL/GenBank/DDBJ whole genome shotgun (WGS) entry which is preliminary data.</text>
</comment>
<keyword evidence="3" id="KW-1185">Reference proteome</keyword>
<dbReference type="Proteomes" id="UP001063166">
    <property type="component" value="Unassembled WGS sequence"/>
</dbReference>
<proteinExistence type="predicted"/>
<gene>
    <name evidence="2" type="ORF">LshimejAT787_0404690</name>
</gene>
<accession>A0A9P3UL97</accession>
<dbReference type="OrthoDB" id="10044727at2759"/>
<evidence type="ECO:0000313" key="2">
    <source>
        <dbReference type="EMBL" id="GLB37418.1"/>
    </source>
</evidence>
<protein>
    <submittedName>
        <fullName evidence="2">Uncharacterized protein</fullName>
    </submittedName>
</protein>
<dbReference type="GO" id="GO:0003676">
    <property type="term" value="F:nucleic acid binding"/>
    <property type="evidence" value="ECO:0007669"/>
    <property type="project" value="InterPro"/>
</dbReference>
<dbReference type="InterPro" id="IPR036397">
    <property type="entry name" value="RNaseH_sf"/>
</dbReference>
<dbReference type="AlphaFoldDB" id="A0A9P3UL97"/>
<evidence type="ECO:0000256" key="1">
    <source>
        <dbReference type="SAM" id="MobiDB-lite"/>
    </source>
</evidence>
<sequence>MITDADFDREGDDEPGVADIQHGSGMTDASERTGKLREAPTLLMALQALKDIRNELQPPRKTGAGCHDPGLDVFVRTRMEGMRTMLNFYTNPESATFGKWAASSYQASISLGKGRYCARQLRKLGRQFIDDRTVLPVNPYGDWNESMLADEDLMYDISLHLQELRKEITAEKLVEYLARDDVREKHGITKAISARTARRYLKALGYRWKTERKGQYADGHEREDVVEYRNNKFLPQWKEIESRMRNWTTENLPEFGPSVPGRRVIVWFHDETIFYAHDRRKKGWYHKDAPAKPYKKGEGASLMIVDYVSADFAWLRSPDGTRSARRVMRPGKNKDGYMTNDDVIDQANVAMDICTEFYPEYDHVFIYDNATTHLKRPDGSLSARKMPKNAPKPGHNWLVEITKRDAAGKPEYDLNGNLTKIKIPMGDGQFPDGTPQSLYFQAGHPRAGVFKGTATILEERSFVGASKLRAECPKFKCAPPALDCCCRRLLYNQPDFMNVESILETTCNARGFRVIFLPKFHCELNFIEQCWGYAKRVYRLNLESSREDVLEKNALAALDAVPIESMRR</sequence>
<name>A0A9P3UL97_LYOSH</name>
<organism evidence="2 3">
    <name type="scientific">Lyophyllum shimeji</name>
    <name type="common">Hon-shimeji</name>
    <name type="synonym">Tricholoma shimeji</name>
    <dbReference type="NCBI Taxonomy" id="47721"/>
    <lineage>
        <taxon>Eukaryota</taxon>
        <taxon>Fungi</taxon>
        <taxon>Dikarya</taxon>
        <taxon>Basidiomycota</taxon>
        <taxon>Agaricomycotina</taxon>
        <taxon>Agaricomycetes</taxon>
        <taxon>Agaricomycetidae</taxon>
        <taxon>Agaricales</taxon>
        <taxon>Tricholomatineae</taxon>
        <taxon>Lyophyllaceae</taxon>
        <taxon>Lyophyllum</taxon>
    </lineage>
</organism>
<evidence type="ECO:0000313" key="3">
    <source>
        <dbReference type="Proteomes" id="UP001063166"/>
    </source>
</evidence>
<dbReference type="PANTHER" id="PTHR35871">
    <property type="entry name" value="EXPRESSED PROTEIN"/>
    <property type="match status" value="1"/>
</dbReference>
<reference evidence="2" key="1">
    <citation type="submission" date="2022-07" db="EMBL/GenBank/DDBJ databases">
        <title>The genome of Lyophyllum shimeji provides insight into the initial evolution of ectomycorrhizal fungal genome.</title>
        <authorList>
            <person name="Kobayashi Y."/>
            <person name="Shibata T."/>
            <person name="Hirakawa H."/>
            <person name="Shigenobu S."/>
            <person name="Nishiyama T."/>
            <person name="Yamada A."/>
            <person name="Hasebe M."/>
            <person name="Kawaguchi M."/>
        </authorList>
    </citation>
    <scope>NUCLEOTIDE SEQUENCE</scope>
    <source>
        <strain evidence="2">AT787</strain>
    </source>
</reference>
<dbReference type="PANTHER" id="PTHR35871:SF1">
    <property type="entry name" value="CXC1-LIKE CYSTEINE CLUSTER ASSOCIATED WITH KDZ TRANSPOSASES DOMAIN-CONTAINING PROTEIN"/>
    <property type="match status" value="1"/>
</dbReference>
<dbReference type="Gene3D" id="3.30.420.10">
    <property type="entry name" value="Ribonuclease H-like superfamily/Ribonuclease H"/>
    <property type="match status" value="1"/>
</dbReference>
<dbReference type="EMBL" id="BRPK01000004">
    <property type="protein sequence ID" value="GLB37418.1"/>
    <property type="molecule type" value="Genomic_DNA"/>
</dbReference>
<feature type="region of interest" description="Disordered" evidence="1">
    <location>
        <begin position="1"/>
        <end position="34"/>
    </location>
</feature>
<feature type="compositionally biased region" description="Acidic residues" evidence="1">
    <location>
        <begin position="1"/>
        <end position="16"/>
    </location>
</feature>